<accession>A0ABT5ZBA3</accession>
<keyword evidence="2" id="KW-1185">Reference proteome</keyword>
<dbReference type="Proteomes" id="UP001220022">
    <property type="component" value="Unassembled WGS sequence"/>
</dbReference>
<dbReference type="RefSeq" id="WP_275822421.1">
    <property type="nucleotide sequence ID" value="NZ_BAAANM010000044.1"/>
</dbReference>
<gene>
    <name evidence="1" type="ORF">P2L57_37050</name>
</gene>
<name>A0ABT5ZBA3_9ACTN</name>
<proteinExistence type="predicted"/>
<comment type="caution">
    <text evidence="1">The sequence shown here is derived from an EMBL/GenBank/DDBJ whole genome shotgun (WGS) entry which is preliminary data.</text>
</comment>
<protein>
    <submittedName>
        <fullName evidence="1">Uncharacterized protein</fullName>
    </submittedName>
</protein>
<evidence type="ECO:0000313" key="1">
    <source>
        <dbReference type="EMBL" id="MDF2261128.1"/>
    </source>
</evidence>
<evidence type="ECO:0000313" key="2">
    <source>
        <dbReference type="Proteomes" id="UP001220022"/>
    </source>
</evidence>
<organism evidence="1 2">
    <name type="scientific">Streptantibioticus ferralitis</name>
    <dbReference type="NCBI Taxonomy" id="236510"/>
    <lineage>
        <taxon>Bacteria</taxon>
        <taxon>Bacillati</taxon>
        <taxon>Actinomycetota</taxon>
        <taxon>Actinomycetes</taxon>
        <taxon>Kitasatosporales</taxon>
        <taxon>Streptomycetaceae</taxon>
        <taxon>Streptantibioticus</taxon>
    </lineage>
</organism>
<sequence length="53" mass="5478">MLSACWLSNVAAGDRDSAASVVTVLADTTAAGRAARIDKPRRVVLSPVGREVP</sequence>
<dbReference type="EMBL" id="JARHTQ010000048">
    <property type="protein sequence ID" value="MDF2261128.1"/>
    <property type="molecule type" value="Genomic_DNA"/>
</dbReference>
<reference evidence="1 2" key="1">
    <citation type="submission" date="2023-03" db="EMBL/GenBank/DDBJ databases">
        <title>Draft genome sequence of type strain Streptomyces ferralitis JCM 14344.</title>
        <authorList>
            <person name="Klaysubun C."/>
            <person name="Duangmal K."/>
        </authorList>
    </citation>
    <scope>NUCLEOTIDE SEQUENCE [LARGE SCALE GENOMIC DNA]</scope>
    <source>
        <strain evidence="1 2">JCM 14344</strain>
    </source>
</reference>